<dbReference type="RefSeq" id="WP_020636484.1">
    <property type="nucleotide sequence ID" value="NZ_KB913032.1"/>
</dbReference>
<dbReference type="OrthoDB" id="182039at2"/>
<protein>
    <submittedName>
        <fullName evidence="2">Amidase</fullName>
    </submittedName>
</protein>
<reference evidence="2 3" key="1">
    <citation type="submission" date="2017-07" db="EMBL/GenBank/DDBJ databases">
        <title>Amycolatopsis alba DSM 44262 Genome sequencing and assembly.</title>
        <authorList>
            <person name="Kaur N."/>
            <person name="Mayilraj S."/>
        </authorList>
    </citation>
    <scope>NUCLEOTIDE SEQUENCE [LARGE SCALE GENOMIC DNA]</scope>
    <source>
        <strain evidence="2 3">DSM 44262</strain>
    </source>
</reference>
<evidence type="ECO:0000313" key="3">
    <source>
        <dbReference type="Proteomes" id="UP000215563"/>
    </source>
</evidence>
<dbReference type="SUPFAM" id="SSF75304">
    <property type="entry name" value="Amidase signature (AS) enzymes"/>
    <property type="match status" value="1"/>
</dbReference>
<name>A0A229RXD0_AMYAL</name>
<gene>
    <name evidence="2" type="ORF">CFP75_13995</name>
</gene>
<dbReference type="Gene3D" id="3.90.1300.10">
    <property type="entry name" value="Amidase signature (AS) domain"/>
    <property type="match status" value="1"/>
</dbReference>
<dbReference type="Proteomes" id="UP000215563">
    <property type="component" value="Unassembled WGS sequence"/>
</dbReference>
<dbReference type="InterPro" id="IPR023631">
    <property type="entry name" value="Amidase_dom"/>
</dbReference>
<feature type="domain" description="Amidase" evidence="1">
    <location>
        <begin position="30"/>
        <end position="454"/>
    </location>
</feature>
<dbReference type="PANTHER" id="PTHR11895:SF76">
    <property type="entry name" value="INDOLEACETAMIDE HYDROLASE"/>
    <property type="match status" value="1"/>
</dbReference>
<dbReference type="EMBL" id="NMQU01000034">
    <property type="protein sequence ID" value="OXM51310.1"/>
    <property type="molecule type" value="Genomic_DNA"/>
</dbReference>
<evidence type="ECO:0000259" key="1">
    <source>
        <dbReference type="Pfam" id="PF01425"/>
    </source>
</evidence>
<dbReference type="AlphaFoldDB" id="A0A229RXD0"/>
<dbReference type="InterPro" id="IPR000120">
    <property type="entry name" value="Amidase"/>
</dbReference>
<comment type="caution">
    <text evidence="2">The sequence shown here is derived from an EMBL/GenBank/DDBJ whole genome shotgun (WGS) entry which is preliminary data.</text>
</comment>
<evidence type="ECO:0000313" key="2">
    <source>
        <dbReference type="EMBL" id="OXM51310.1"/>
    </source>
</evidence>
<organism evidence="2 3">
    <name type="scientific">Amycolatopsis alba DSM 44262</name>
    <dbReference type="NCBI Taxonomy" id="1125972"/>
    <lineage>
        <taxon>Bacteria</taxon>
        <taxon>Bacillati</taxon>
        <taxon>Actinomycetota</taxon>
        <taxon>Actinomycetes</taxon>
        <taxon>Pseudonocardiales</taxon>
        <taxon>Pseudonocardiaceae</taxon>
        <taxon>Amycolatopsis</taxon>
    </lineage>
</organism>
<dbReference type="Pfam" id="PF01425">
    <property type="entry name" value="Amidase"/>
    <property type="match status" value="1"/>
</dbReference>
<sequence length="474" mass="50198">MEDVIEDELCHLPAVELVKRLRTREVSAREVVTAHLDRVERVNPAINAIVTLTADQALADAAAADERLAHGEEVGPLHGIPVAHKDNHDVAGVRTTYGSPLLADNVPTAHSPIVERMRAAGVITLGKTNVPEFGAGSHTMNPVFGATRNPYRPLLSAGGSSGGAAAALAAGLHPLADGNDMGGSLRNPASFCNVVGLRPSPGRVPGGPGSLPASWLAVHGPMARTVEDVALLLSVIAGYDPHSPSSLREPAAPFAEPLDTDLTGLRVAWSPDLGGLPVDPAVSQVLEPAVKVFGDLGCEVEEATPDLTDADEVFRTLRARIFHLNLGALAEAHPGQIKETLAAEIAYGGTLSGQRVEKASVLQTRLVASTREFFSKYDLLLAPVSQVPPFPIRWEYPETVAGHEMRDYIDWMRSSSAISATRCPAISVPAGFTPDGSPVGLQMIGPHRGELSLLRAAHMFERATRHGERRPDLS</sequence>
<dbReference type="InterPro" id="IPR020556">
    <property type="entry name" value="Amidase_CS"/>
</dbReference>
<dbReference type="InterPro" id="IPR036928">
    <property type="entry name" value="AS_sf"/>
</dbReference>
<proteinExistence type="predicted"/>
<accession>A0A229RXD0</accession>
<keyword evidence="3" id="KW-1185">Reference proteome</keyword>
<dbReference type="PROSITE" id="PS00571">
    <property type="entry name" value="AMIDASES"/>
    <property type="match status" value="1"/>
</dbReference>
<dbReference type="PANTHER" id="PTHR11895">
    <property type="entry name" value="TRANSAMIDASE"/>
    <property type="match status" value="1"/>
</dbReference>
<dbReference type="GO" id="GO:0003824">
    <property type="term" value="F:catalytic activity"/>
    <property type="evidence" value="ECO:0007669"/>
    <property type="project" value="InterPro"/>
</dbReference>
<dbReference type="NCBIfam" id="NF005686">
    <property type="entry name" value="PRK07486.1"/>
    <property type="match status" value="1"/>
</dbReference>